<proteinExistence type="predicted"/>
<dbReference type="EMBL" id="CP007142">
    <property type="protein sequence ID" value="AJQ96206.1"/>
    <property type="molecule type" value="Genomic_DNA"/>
</dbReference>
<sequence length="47" mass="5375">MFKASGSTVGDALLTKPFLWFIYFFIAHFVGERIARFFAAKSTVDRN</sequence>
<protein>
    <submittedName>
        <fullName evidence="2">Uncharacterized protein</fullName>
    </submittedName>
</protein>
<dbReference type="KEGG" id="gsn:YC6258_04170"/>
<keyword evidence="1" id="KW-1133">Transmembrane helix</keyword>
<keyword evidence="1" id="KW-0472">Membrane</keyword>
<name>A0A0C5VPP8_9GAMM</name>
<evidence type="ECO:0000256" key="1">
    <source>
        <dbReference type="SAM" id="Phobius"/>
    </source>
</evidence>
<gene>
    <name evidence="2" type="ORF">YC6258_04170</name>
</gene>
<reference evidence="2 3" key="1">
    <citation type="submission" date="2014-01" db="EMBL/GenBank/DDBJ databases">
        <title>Full genme sequencing of cellulolytic bacterium Gynuella sunshinyii YC6258T gen. nov., sp. nov.</title>
        <authorList>
            <person name="Khan H."/>
            <person name="Chung E.J."/>
            <person name="Chung Y.R."/>
        </authorList>
    </citation>
    <scope>NUCLEOTIDE SEQUENCE [LARGE SCALE GENOMIC DNA]</scope>
    <source>
        <strain evidence="2 3">YC6258</strain>
    </source>
</reference>
<evidence type="ECO:0000313" key="2">
    <source>
        <dbReference type="EMBL" id="AJQ96206.1"/>
    </source>
</evidence>
<dbReference type="HOGENOM" id="CLU_3168664_0_0_6"/>
<keyword evidence="3" id="KW-1185">Reference proteome</keyword>
<feature type="transmembrane region" description="Helical" evidence="1">
    <location>
        <begin position="20"/>
        <end position="39"/>
    </location>
</feature>
<dbReference type="Proteomes" id="UP000032266">
    <property type="component" value="Chromosome"/>
</dbReference>
<dbReference type="AlphaFoldDB" id="A0A0C5VPP8"/>
<accession>A0A0C5VPP8</accession>
<organism evidence="2 3">
    <name type="scientific">Gynuella sunshinyii YC6258</name>
    <dbReference type="NCBI Taxonomy" id="1445510"/>
    <lineage>
        <taxon>Bacteria</taxon>
        <taxon>Pseudomonadati</taxon>
        <taxon>Pseudomonadota</taxon>
        <taxon>Gammaproteobacteria</taxon>
        <taxon>Oceanospirillales</taxon>
        <taxon>Saccharospirillaceae</taxon>
        <taxon>Gynuella</taxon>
    </lineage>
</organism>
<keyword evidence="1" id="KW-0812">Transmembrane</keyword>
<evidence type="ECO:0000313" key="3">
    <source>
        <dbReference type="Proteomes" id="UP000032266"/>
    </source>
</evidence>